<dbReference type="AlphaFoldDB" id="A0A1B4XFZ4"/>
<dbReference type="EMBL" id="AP014879">
    <property type="protein sequence ID" value="BAV33701.1"/>
    <property type="molecule type" value="Genomic_DNA"/>
</dbReference>
<evidence type="ECO:0000256" key="1">
    <source>
        <dbReference type="SAM" id="SignalP"/>
    </source>
</evidence>
<dbReference type="InterPro" id="IPR005624">
    <property type="entry name" value="PduO/GlcC-like"/>
</dbReference>
<evidence type="ECO:0008006" key="4">
    <source>
        <dbReference type="Google" id="ProtNLM"/>
    </source>
</evidence>
<dbReference type="PANTHER" id="PTHR34309">
    <property type="entry name" value="SLR1406 PROTEIN"/>
    <property type="match status" value="1"/>
</dbReference>
<feature type="signal peptide" evidence="1">
    <location>
        <begin position="1"/>
        <end position="21"/>
    </location>
</feature>
<protein>
    <recommendedName>
        <fullName evidence="4">Heme-binding protein</fullName>
    </recommendedName>
</protein>
<reference evidence="2 3" key="1">
    <citation type="submission" date="2015-05" db="EMBL/GenBank/DDBJ databases">
        <title>Complete genome sequence of a sulfur-oxidizing gammaproteobacterium strain HA5.</title>
        <authorList>
            <person name="Miura A."/>
            <person name="Kojima H."/>
            <person name="Fukui M."/>
        </authorList>
    </citation>
    <scope>NUCLEOTIDE SEQUENCE [LARGE SCALE GENOMIC DNA]</scope>
    <source>
        <strain evidence="2 3">HA5</strain>
    </source>
</reference>
<keyword evidence="1" id="KW-0732">Signal</keyword>
<dbReference type="SUPFAM" id="SSF143744">
    <property type="entry name" value="GlcG-like"/>
    <property type="match status" value="1"/>
</dbReference>
<proteinExistence type="predicted"/>
<feature type="chain" id="PRO_5008572371" description="Heme-binding protein" evidence="1">
    <location>
        <begin position="22"/>
        <end position="164"/>
    </location>
</feature>
<dbReference type="OrthoDB" id="5786851at2"/>
<dbReference type="InterPro" id="IPR038084">
    <property type="entry name" value="PduO/GlcC-like_sf"/>
</dbReference>
<dbReference type="InterPro" id="IPR052517">
    <property type="entry name" value="GlcG_carb_metab_protein"/>
</dbReference>
<evidence type="ECO:0000313" key="3">
    <source>
        <dbReference type="Proteomes" id="UP000243180"/>
    </source>
</evidence>
<organism evidence="2 3">
    <name type="scientific">Sulfuricaulis limicola</name>
    <dbReference type="NCBI Taxonomy" id="1620215"/>
    <lineage>
        <taxon>Bacteria</taxon>
        <taxon>Pseudomonadati</taxon>
        <taxon>Pseudomonadota</taxon>
        <taxon>Gammaproteobacteria</taxon>
        <taxon>Acidiferrobacterales</taxon>
        <taxon>Acidiferrobacteraceae</taxon>
        <taxon>Sulfuricaulis</taxon>
    </lineage>
</organism>
<dbReference type="PANTHER" id="PTHR34309:SF10">
    <property type="entry name" value="SLR1406 PROTEIN"/>
    <property type="match status" value="1"/>
</dbReference>
<name>A0A1B4XFZ4_9GAMM</name>
<sequence length="164" mass="17345">MKMNLLVPMLLGATLSFPLHAADVLNAKIMTLDLARDIANQTLEACRKMGYNTAVVVVDRAGDAQVMLRDVYVSRHAIELAERKASAVVMSGVSTQDFRTNRADIRAELNEVRGILLLQGGLPIRAGGSLIGAVGVSGAPGGEKDEACAAAGIKAVQERLDFAE</sequence>
<accession>A0A1B4XFZ4</accession>
<dbReference type="Proteomes" id="UP000243180">
    <property type="component" value="Chromosome"/>
</dbReference>
<dbReference type="InParanoid" id="A0A1B4XFZ4"/>
<gene>
    <name evidence="2" type="ORF">SCL_1390</name>
</gene>
<evidence type="ECO:0000313" key="2">
    <source>
        <dbReference type="EMBL" id="BAV33701.1"/>
    </source>
</evidence>
<dbReference type="Pfam" id="PF03928">
    <property type="entry name" value="HbpS-like"/>
    <property type="match status" value="1"/>
</dbReference>
<dbReference type="Gene3D" id="3.30.450.150">
    <property type="entry name" value="Haem-degrading domain"/>
    <property type="match status" value="1"/>
</dbReference>
<keyword evidence="3" id="KW-1185">Reference proteome</keyword>
<dbReference type="KEGG" id="slim:SCL_1390"/>